<keyword evidence="2" id="KW-0479">Metal-binding</keyword>
<evidence type="ECO:0000256" key="5">
    <source>
        <dbReference type="ARBA" id="ARBA00023329"/>
    </source>
</evidence>
<evidence type="ECO:0000313" key="11">
    <source>
        <dbReference type="EMBL" id="KAK9684790.1"/>
    </source>
</evidence>
<keyword evidence="5" id="KW-0968">Cytoplasmic vesicle</keyword>
<dbReference type="GO" id="GO:0005776">
    <property type="term" value="C:autophagosome"/>
    <property type="evidence" value="ECO:0007669"/>
    <property type="project" value="UniProtKB-SubCell"/>
</dbReference>
<keyword evidence="4" id="KW-0862">Zinc</keyword>
<evidence type="ECO:0000259" key="8">
    <source>
        <dbReference type="PROSITE" id="PS50030"/>
    </source>
</evidence>
<reference evidence="11" key="1">
    <citation type="submission" date="2024-03" db="EMBL/GenBank/DDBJ databases">
        <title>WGS assembly of Saponaria officinalis var. Norfolk2.</title>
        <authorList>
            <person name="Jenkins J."/>
            <person name="Shu S."/>
            <person name="Grimwood J."/>
            <person name="Barry K."/>
            <person name="Goodstein D."/>
            <person name="Schmutz J."/>
            <person name="Leebens-Mack J."/>
            <person name="Osbourn A."/>
        </authorList>
    </citation>
    <scope>NUCLEOTIDE SEQUENCE [LARGE SCALE GENOMIC DNA]</scope>
    <source>
        <strain evidence="11">JIC</strain>
    </source>
</reference>
<dbReference type="EMBL" id="JBDFQZ010000010">
    <property type="protein sequence ID" value="KAK9684790.1"/>
    <property type="molecule type" value="Genomic_DNA"/>
</dbReference>
<dbReference type="FunFam" id="2.60.40.10:FF:000199">
    <property type="entry name" value="next to BRCA1 gene 1 protein-like"/>
    <property type="match status" value="1"/>
</dbReference>
<dbReference type="PROSITE" id="PS51745">
    <property type="entry name" value="PB1"/>
    <property type="match status" value="1"/>
</dbReference>
<dbReference type="Gene3D" id="3.30.60.90">
    <property type="match status" value="1"/>
</dbReference>
<dbReference type="GO" id="GO:0031410">
    <property type="term" value="C:cytoplasmic vesicle"/>
    <property type="evidence" value="ECO:0007669"/>
    <property type="project" value="UniProtKB-KW"/>
</dbReference>
<feature type="domain" description="PB1" evidence="10">
    <location>
        <begin position="3"/>
        <end position="86"/>
    </location>
</feature>
<dbReference type="InterPro" id="IPR032350">
    <property type="entry name" value="Nbr1_FW"/>
</dbReference>
<dbReference type="PROSITE" id="PS50135">
    <property type="entry name" value="ZF_ZZ_2"/>
    <property type="match status" value="1"/>
</dbReference>
<dbReference type="Gene3D" id="3.10.20.90">
    <property type="entry name" value="Phosphatidylinositol 3-kinase Catalytic Subunit, Chain A, domain 1"/>
    <property type="match status" value="1"/>
</dbReference>
<dbReference type="Pfam" id="PF24932">
    <property type="entry name" value="UBA_NBR1_C"/>
    <property type="match status" value="2"/>
</dbReference>
<organism evidence="11 12">
    <name type="scientific">Saponaria officinalis</name>
    <name type="common">Common soapwort</name>
    <name type="synonym">Lychnis saponaria</name>
    <dbReference type="NCBI Taxonomy" id="3572"/>
    <lineage>
        <taxon>Eukaryota</taxon>
        <taxon>Viridiplantae</taxon>
        <taxon>Streptophyta</taxon>
        <taxon>Embryophyta</taxon>
        <taxon>Tracheophyta</taxon>
        <taxon>Spermatophyta</taxon>
        <taxon>Magnoliopsida</taxon>
        <taxon>eudicotyledons</taxon>
        <taxon>Gunneridae</taxon>
        <taxon>Pentapetalae</taxon>
        <taxon>Caryophyllales</taxon>
        <taxon>Caryophyllaceae</taxon>
        <taxon>Caryophylleae</taxon>
        <taxon>Saponaria</taxon>
    </lineage>
</organism>
<dbReference type="AlphaFoldDB" id="A0AAW1I7Q1"/>
<dbReference type="InterPro" id="IPR015940">
    <property type="entry name" value="UBA"/>
</dbReference>
<dbReference type="Proteomes" id="UP001443914">
    <property type="component" value="Unassembled WGS sequence"/>
</dbReference>
<dbReference type="InterPro" id="IPR053793">
    <property type="entry name" value="PB1-like"/>
</dbReference>
<dbReference type="Pfam" id="PF00569">
    <property type="entry name" value="ZZ"/>
    <property type="match status" value="1"/>
</dbReference>
<feature type="region of interest" description="Disordered" evidence="7">
    <location>
        <begin position="92"/>
        <end position="117"/>
    </location>
</feature>
<evidence type="ECO:0000256" key="7">
    <source>
        <dbReference type="SAM" id="MobiDB-lite"/>
    </source>
</evidence>
<sequence length="765" mass="84116">MASIVFKVKYEDTLRRFNVPICGDRRLDLSMEGLRLKVSSLFNLPTDFRLIYEDEDDDLVTLVDDDDLYDLVRQGLNPVRIIVHLNSDQGARSFSAPSSQSAAQSPSPQDVQPDMYPSLPEALKSVQEPLAQALSKLSLDLSSKAASTSPILADLFDGLSKIGQLCVNAALSNSGNTSISSSVQGDNGSEPNSDGRKQKYSVNEGMKNDDIDAAIHPQPIPKSTWGTEIFVRHPPYPSFSADKGKNASCESSSNKMSPSGATKNGNVTALKMGLDVGAEFLGSTAISASGKNSNKAAADKSRGSSIGTPLTRGKICKPIHLSNKRFHKADSVGPVFHKGVRCDGCGVHPITGPRFKSNVKYDFDLCSICFSRMGNDVDYTRIDFPLVYRHPWSFNAPDMAKSSCPYMKRPNAPEYLRSRFDSLFIMDVNVVDETTMAPSTPFTKIWRMRNSGKVPWKHGLNLLWVGGDRFSSSDSAEIPVPVNGVDVASDLDIAVNFIAPDLPGRYISYWRMAEPSGHMFGQRVWVQIQVDSSLDLTRESSPMLNLNLPPESNETAFPHVSNVKSEPGLGVEVSESSAPPIPEQDYSHFPINNDLLSANHLLYPSYAAPSSSVPQVSSTERPKSPRALSHISYPKVDSNANHVPQASAPLALYPTIDVGSNLDNNNCHEQYSEKSEFKKPGIEEKMLKELEQMGFMQTELNKEVLQMNDYDLQRSVDALCDVSKWDPILKELQVMGFKDKELNKKLLVKNNGSITRVVIDLIADQ</sequence>
<dbReference type="InterPro" id="IPR043145">
    <property type="entry name" value="Znf_ZZ_sf"/>
</dbReference>
<keyword evidence="12" id="KW-1185">Reference proteome</keyword>
<evidence type="ECO:0000256" key="6">
    <source>
        <dbReference type="PROSITE-ProRule" id="PRU00228"/>
    </source>
</evidence>
<accession>A0AAW1I7Q1</accession>
<dbReference type="Gene3D" id="2.60.40.10">
    <property type="entry name" value="Immunoglobulins"/>
    <property type="match status" value="1"/>
</dbReference>
<dbReference type="InterPro" id="IPR056893">
    <property type="entry name" value="UBA_Nbr1_C"/>
</dbReference>
<comment type="subcellular location">
    <subcellularLocation>
        <location evidence="1">Cytoplasmic vesicle</location>
        <location evidence="1">Autophagosome</location>
    </subcellularLocation>
</comment>
<evidence type="ECO:0008006" key="13">
    <source>
        <dbReference type="Google" id="ProtNLM"/>
    </source>
</evidence>
<evidence type="ECO:0000256" key="3">
    <source>
        <dbReference type="ARBA" id="ARBA00022771"/>
    </source>
</evidence>
<dbReference type="SMART" id="SM00666">
    <property type="entry name" value="PB1"/>
    <property type="match status" value="1"/>
</dbReference>
<feature type="compositionally biased region" description="Low complexity" evidence="7">
    <location>
        <begin position="95"/>
        <end position="109"/>
    </location>
</feature>
<dbReference type="PANTHER" id="PTHR20930">
    <property type="entry name" value="OVARIAN CARCINOMA ANTIGEN CA125-RELATED"/>
    <property type="match status" value="1"/>
</dbReference>
<dbReference type="SUPFAM" id="SSF54277">
    <property type="entry name" value="CAD &amp; PB1 domains"/>
    <property type="match status" value="1"/>
</dbReference>
<dbReference type="InterPro" id="IPR009060">
    <property type="entry name" value="UBA-like_sf"/>
</dbReference>
<feature type="compositionally biased region" description="Polar residues" evidence="7">
    <location>
        <begin position="248"/>
        <end position="263"/>
    </location>
</feature>
<name>A0AAW1I7Q1_SAPOF</name>
<gene>
    <name evidence="11" type="ORF">RND81_10G232700</name>
</gene>
<dbReference type="PROSITE" id="PS50030">
    <property type="entry name" value="UBA"/>
    <property type="match status" value="1"/>
</dbReference>
<evidence type="ECO:0000313" key="12">
    <source>
        <dbReference type="Proteomes" id="UP001443914"/>
    </source>
</evidence>
<evidence type="ECO:0000256" key="2">
    <source>
        <dbReference type="ARBA" id="ARBA00022723"/>
    </source>
</evidence>
<feature type="region of interest" description="Disordered" evidence="7">
    <location>
        <begin position="236"/>
        <end position="263"/>
    </location>
</feature>
<evidence type="ECO:0000256" key="1">
    <source>
        <dbReference type="ARBA" id="ARBA00004419"/>
    </source>
</evidence>
<feature type="region of interest" description="Disordered" evidence="7">
    <location>
        <begin position="176"/>
        <end position="200"/>
    </location>
</feature>
<protein>
    <recommendedName>
        <fullName evidence="13">Protein NBR1 homolog</fullName>
    </recommendedName>
</protein>
<dbReference type="PANTHER" id="PTHR20930:SF0">
    <property type="entry name" value="PROTEIN ILRUN"/>
    <property type="match status" value="1"/>
</dbReference>
<feature type="compositionally biased region" description="Polar residues" evidence="7">
    <location>
        <begin position="183"/>
        <end position="192"/>
    </location>
</feature>
<dbReference type="InterPro" id="IPR000433">
    <property type="entry name" value="Znf_ZZ"/>
</dbReference>
<dbReference type="CDD" id="cd14947">
    <property type="entry name" value="NBR1_like"/>
    <property type="match status" value="1"/>
</dbReference>
<proteinExistence type="predicted"/>
<keyword evidence="3 6" id="KW-0863">Zinc-finger</keyword>
<feature type="region of interest" description="Disordered" evidence="7">
    <location>
        <begin position="289"/>
        <end position="310"/>
    </location>
</feature>
<dbReference type="SUPFAM" id="SSF46934">
    <property type="entry name" value="UBA-like"/>
    <property type="match status" value="2"/>
</dbReference>
<dbReference type="GO" id="GO:0008270">
    <property type="term" value="F:zinc ion binding"/>
    <property type="evidence" value="ECO:0007669"/>
    <property type="project" value="UniProtKB-KW"/>
</dbReference>
<evidence type="ECO:0000256" key="4">
    <source>
        <dbReference type="ARBA" id="ARBA00022833"/>
    </source>
</evidence>
<dbReference type="Pfam" id="PF16158">
    <property type="entry name" value="N_BRCA1_IG"/>
    <property type="match status" value="1"/>
</dbReference>
<comment type="caution">
    <text evidence="11">The sequence shown here is derived from an EMBL/GenBank/DDBJ whole genome shotgun (WGS) entry which is preliminary data.</text>
</comment>
<feature type="domain" description="ZZ-type" evidence="9">
    <location>
        <begin position="337"/>
        <end position="387"/>
    </location>
</feature>
<dbReference type="Gene3D" id="1.10.8.10">
    <property type="entry name" value="DNA helicase RuvA subunit, C-terminal domain"/>
    <property type="match status" value="2"/>
</dbReference>
<dbReference type="SUPFAM" id="SSF57850">
    <property type="entry name" value="RING/U-box"/>
    <property type="match status" value="1"/>
</dbReference>
<evidence type="ECO:0000259" key="10">
    <source>
        <dbReference type="PROSITE" id="PS51745"/>
    </source>
</evidence>
<feature type="domain" description="UBA" evidence="8">
    <location>
        <begin position="681"/>
        <end position="722"/>
    </location>
</feature>
<dbReference type="InterPro" id="IPR013783">
    <property type="entry name" value="Ig-like_fold"/>
</dbReference>
<dbReference type="InterPro" id="IPR000270">
    <property type="entry name" value="PB1_dom"/>
</dbReference>
<dbReference type="SMART" id="SM00291">
    <property type="entry name" value="ZnF_ZZ"/>
    <property type="match status" value="1"/>
</dbReference>
<dbReference type="Pfam" id="PF00564">
    <property type="entry name" value="PB1"/>
    <property type="match status" value="1"/>
</dbReference>
<dbReference type="CDD" id="cd14319">
    <property type="entry name" value="UBA_NBR1"/>
    <property type="match status" value="2"/>
</dbReference>
<evidence type="ECO:0000259" key="9">
    <source>
        <dbReference type="PROSITE" id="PS50135"/>
    </source>
</evidence>